<dbReference type="AlphaFoldDB" id="X1UD49"/>
<accession>X1UD49</accession>
<feature type="non-terminal residue" evidence="1">
    <location>
        <position position="61"/>
    </location>
</feature>
<organism evidence="1">
    <name type="scientific">marine sediment metagenome</name>
    <dbReference type="NCBI Taxonomy" id="412755"/>
    <lineage>
        <taxon>unclassified sequences</taxon>
        <taxon>metagenomes</taxon>
        <taxon>ecological metagenomes</taxon>
    </lineage>
</organism>
<protein>
    <submittedName>
        <fullName evidence="1">Uncharacterized protein</fullName>
    </submittedName>
</protein>
<gene>
    <name evidence="1" type="ORF">S12H4_27486</name>
</gene>
<comment type="caution">
    <text evidence="1">The sequence shown here is derived from an EMBL/GenBank/DDBJ whole genome shotgun (WGS) entry which is preliminary data.</text>
</comment>
<reference evidence="1" key="1">
    <citation type="journal article" date="2014" name="Front. Microbiol.">
        <title>High frequency of phylogenetically diverse reductive dehalogenase-homologous genes in deep subseafloor sedimentary metagenomes.</title>
        <authorList>
            <person name="Kawai M."/>
            <person name="Futagami T."/>
            <person name="Toyoda A."/>
            <person name="Takaki Y."/>
            <person name="Nishi S."/>
            <person name="Hori S."/>
            <person name="Arai W."/>
            <person name="Tsubouchi T."/>
            <person name="Morono Y."/>
            <person name="Uchiyama I."/>
            <person name="Ito T."/>
            <person name="Fujiyama A."/>
            <person name="Inagaki F."/>
            <person name="Takami H."/>
        </authorList>
    </citation>
    <scope>NUCLEOTIDE SEQUENCE</scope>
    <source>
        <strain evidence="1">Expedition CK06-06</strain>
    </source>
</reference>
<sequence>MTSKLILKRILTLSKLNALGFNNNKLNSKVLHGNLNTIKSIYNRYIRYKYISNKDRIKSLI</sequence>
<dbReference type="EMBL" id="BARW01015695">
    <property type="protein sequence ID" value="GAI97810.1"/>
    <property type="molecule type" value="Genomic_DNA"/>
</dbReference>
<evidence type="ECO:0000313" key="1">
    <source>
        <dbReference type="EMBL" id="GAI97810.1"/>
    </source>
</evidence>
<name>X1UD49_9ZZZZ</name>
<proteinExistence type="predicted"/>